<dbReference type="InterPro" id="IPR011006">
    <property type="entry name" value="CheY-like_superfamily"/>
</dbReference>
<evidence type="ECO:0000256" key="1">
    <source>
        <dbReference type="PROSITE-ProRule" id="PRU00169"/>
    </source>
</evidence>
<evidence type="ECO:0000313" key="3">
    <source>
        <dbReference type="EMBL" id="NGO66209.1"/>
    </source>
</evidence>
<protein>
    <submittedName>
        <fullName evidence="3">Response regulator</fullName>
    </submittedName>
</protein>
<dbReference type="GO" id="GO:0000160">
    <property type="term" value="P:phosphorelay signal transduction system"/>
    <property type="evidence" value="ECO:0007669"/>
    <property type="project" value="InterPro"/>
</dbReference>
<keyword evidence="1" id="KW-0597">Phosphoprotein</keyword>
<dbReference type="AlphaFoldDB" id="A0A6M1S4U9"/>
<reference evidence="3 4" key="1">
    <citation type="submission" date="2020-02" db="EMBL/GenBank/DDBJ databases">
        <title>Genome sequence of the type strain CCBAU10050 of Rhizobium daejeonense.</title>
        <authorList>
            <person name="Gao J."/>
            <person name="Sun J."/>
        </authorList>
    </citation>
    <scope>NUCLEOTIDE SEQUENCE [LARGE SCALE GENOMIC DNA]</scope>
    <source>
        <strain evidence="3 4">CCBAU10050</strain>
    </source>
</reference>
<dbReference type="PROSITE" id="PS50110">
    <property type="entry name" value="RESPONSE_REGULATORY"/>
    <property type="match status" value="1"/>
</dbReference>
<dbReference type="EMBL" id="JAAKZH010000009">
    <property type="protein sequence ID" value="NGO66209.1"/>
    <property type="molecule type" value="Genomic_DNA"/>
</dbReference>
<feature type="domain" description="Response regulatory" evidence="2">
    <location>
        <begin position="12"/>
        <end position="122"/>
    </location>
</feature>
<feature type="modified residue" description="4-aspartylphosphate" evidence="1">
    <location>
        <position position="61"/>
    </location>
</feature>
<dbReference type="SUPFAM" id="SSF52172">
    <property type="entry name" value="CheY-like"/>
    <property type="match status" value="1"/>
</dbReference>
<keyword evidence="4" id="KW-1185">Reference proteome</keyword>
<evidence type="ECO:0000259" key="2">
    <source>
        <dbReference type="PROSITE" id="PS50110"/>
    </source>
</evidence>
<dbReference type="InterPro" id="IPR001789">
    <property type="entry name" value="Sig_transdc_resp-reg_receiver"/>
</dbReference>
<accession>A0A6M1S4U9</accession>
<organism evidence="3 4">
    <name type="scientific">Rhizobium daejeonense</name>
    <dbReference type="NCBI Taxonomy" id="240521"/>
    <lineage>
        <taxon>Bacteria</taxon>
        <taxon>Pseudomonadati</taxon>
        <taxon>Pseudomonadota</taxon>
        <taxon>Alphaproteobacteria</taxon>
        <taxon>Hyphomicrobiales</taxon>
        <taxon>Rhizobiaceae</taxon>
        <taxon>Rhizobium/Agrobacterium group</taxon>
        <taxon>Rhizobium</taxon>
    </lineage>
</organism>
<dbReference type="Proteomes" id="UP000477849">
    <property type="component" value="Unassembled WGS sequence"/>
</dbReference>
<name>A0A6M1S4U9_9HYPH</name>
<dbReference type="RefSeq" id="WP_163901638.1">
    <property type="nucleotide sequence ID" value="NZ_CP048427.1"/>
</dbReference>
<dbReference type="Gene3D" id="3.40.50.2300">
    <property type="match status" value="1"/>
</dbReference>
<sequence length="131" mass="14110">MQLNAEALEADTVLIVEDDVLISMDAAESVARAGVNVMTVETVADALDVLDHERISAAILDFHVRDGAVTPVVERLQRSGVPFRIVSGSPLSEIAAKGIPLHLCAQKPADYLKVLISLIGDRPWFSLRASH</sequence>
<evidence type="ECO:0000313" key="4">
    <source>
        <dbReference type="Proteomes" id="UP000477849"/>
    </source>
</evidence>
<gene>
    <name evidence="3" type="ORF">G6N76_21335</name>
</gene>
<proteinExistence type="predicted"/>
<comment type="caution">
    <text evidence="3">The sequence shown here is derived from an EMBL/GenBank/DDBJ whole genome shotgun (WGS) entry which is preliminary data.</text>
</comment>